<organism evidence="6 7">
    <name type="scientific">Coniophora puteana (strain RWD-64-598)</name>
    <name type="common">Brown rot fungus</name>
    <dbReference type="NCBI Taxonomy" id="741705"/>
    <lineage>
        <taxon>Eukaryota</taxon>
        <taxon>Fungi</taxon>
        <taxon>Dikarya</taxon>
        <taxon>Basidiomycota</taxon>
        <taxon>Agaricomycotina</taxon>
        <taxon>Agaricomycetes</taxon>
        <taxon>Agaricomycetidae</taxon>
        <taxon>Boletales</taxon>
        <taxon>Coniophorineae</taxon>
        <taxon>Coniophoraceae</taxon>
        <taxon>Coniophora</taxon>
    </lineage>
</organism>
<dbReference type="InterPro" id="IPR007219">
    <property type="entry name" value="XnlR_reg_dom"/>
</dbReference>
<dbReference type="EMBL" id="JH711575">
    <property type="protein sequence ID" value="EIW84605.1"/>
    <property type="molecule type" value="Genomic_DNA"/>
</dbReference>
<dbReference type="PANTHER" id="PTHR46910">
    <property type="entry name" value="TRANSCRIPTION FACTOR PDR1"/>
    <property type="match status" value="1"/>
</dbReference>
<dbReference type="SMART" id="SM00906">
    <property type="entry name" value="Fungal_trans"/>
    <property type="match status" value="1"/>
</dbReference>
<dbReference type="GeneID" id="19207371"/>
<feature type="compositionally biased region" description="Polar residues" evidence="3">
    <location>
        <begin position="741"/>
        <end position="750"/>
    </location>
</feature>
<dbReference type="Gene3D" id="4.10.240.10">
    <property type="entry name" value="Zn(2)-C6 fungal-type DNA-binding domain"/>
    <property type="match status" value="1"/>
</dbReference>
<keyword evidence="7" id="KW-1185">Reference proteome</keyword>
<dbReference type="CDD" id="cd00067">
    <property type="entry name" value="GAL4"/>
    <property type="match status" value="1"/>
</dbReference>
<dbReference type="PANTHER" id="PTHR46910:SF38">
    <property type="entry name" value="ZN(2)-C6 FUNGAL-TYPE DOMAIN-CONTAINING PROTEIN"/>
    <property type="match status" value="1"/>
</dbReference>
<name>A0A5M3N121_CONPW</name>
<dbReference type="Pfam" id="PF04082">
    <property type="entry name" value="Fungal_trans"/>
    <property type="match status" value="1"/>
</dbReference>
<evidence type="ECO:0000256" key="2">
    <source>
        <dbReference type="ARBA" id="ARBA00023242"/>
    </source>
</evidence>
<feature type="compositionally biased region" description="Low complexity" evidence="3">
    <location>
        <begin position="719"/>
        <end position="728"/>
    </location>
</feature>
<accession>A0A5M3N121</accession>
<evidence type="ECO:0000259" key="4">
    <source>
        <dbReference type="SMART" id="SM00066"/>
    </source>
</evidence>
<feature type="region of interest" description="Disordered" evidence="3">
    <location>
        <begin position="97"/>
        <end position="121"/>
    </location>
</feature>
<dbReference type="GO" id="GO:0006351">
    <property type="term" value="P:DNA-templated transcription"/>
    <property type="evidence" value="ECO:0007669"/>
    <property type="project" value="InterPro"/>
</dbReference>
<dbReference type="KEGG" id="cput:CONPUDRAFT_50035"/>
<protein>
    <recommendedName>
        <fullName evidence="8">Transcription factor domain-containing protein</fullName>
    </recommendedName>
</protein>
<keyword evidence="2" id="KW-0539">Nucleus</keyword>
<dbReference type="SMART" id="SM00066">
    <property type="entry name" value="GAL4"/>
    <property type="match status" value="1"/>
</dbReference>
<dbReference type="InterPro" id="IPR001138">
    <property type="entry name" value="Zn2Cys6_DnaBD"/>
</dbReference>
<dbReference type="Proteomes" id="UP000053558">
    <property type="component" value="Unassembled WGS sequence"/>
</dbReference>
<dbReference type="CDD" id="cd12148">
    <property type="entry name" value="fungal_TF_MHR"/>
    <property type="match status" value="1"/>
</dbReference>
<keyword evidence="1" id="KW-0479">Metal-binding</keyword>
<reference evidence="7" key="1">
    <citation type="journal article" date="2012" name="Science">
        <title>The Paleozoic origin of enzymatic lignin decomposition reconstructed from 31 fungal genomes.</title>
        <authorList>
            <person name="Floudas D."/>
            <person name="Binder M."/>
            <person name="Riley R."/>
            <person name="Barry K."/>
            <person name="Blanchette R.A."/>
            <person name="Henrissat B."/>
            <person name="Martinez A.T."/>
            <person name="Otillar R."/>
            <person name="Spatafora J.W."/>
            <person name="Yadav J.S."/>
            <person name="Aerts A."/>
            <person name="Benoit I."/>
            <person name="Boyd A."/>
            <person name="Carlson A."/>
            <person name="Copeland A."/>
            <person name="Coutinho P.M."/>
            <person name="de Vries R.P."/>
            <person name="Ferreira P."/>
            <person name="Findley K."/>
            <person name="Foster B."/>
            <person name="Gaskell J."/>
            <person name="Glotzer D."/>
            <person name="Gorecki P."/>
            <person name="Heitman J."/>
            <person name="Hesse C."/>
            <person name="Hori C."/>
            <person name="Igarashi K."/>
            <person name="Jurgens J.A."/>
            <person name="Kallen N."/>
            <person name="Kersten P."/>
            <person name="Kohler A."/>
            <person name="Kuees U."/>
            <person name="Kumar T.K.A."/>
            <person name="Kuo A."/>
            <person name="LaButti K."/>
            <person name="Larrondo L.F."/>
            <person name="Lindquist E."/>
            <person name="Ling A."/>
            <person name="Lombard V."/>
            <person name="Lucas S."/>
            <person name="Lundell T."/>
            <person name="Martin R."/>
            <person name="McLaughlin D.J."/>
            <person name="Morgenstern I."/>
            <person name="Morin E."/>
            <person name="Murat C."/>
            <person name="Nagy L.G."/>
            <person name="Nolan M."/>
            <person name="Ohm R.A."/>
            <person name="Patyshakuliyeva A."/>
            <person name="Rokas A."/>
            <person name="Ruiz-Duenas F.J."/>
            <person name="Sabat G."/>
            <person name="Salamov A."/>
            <person name="Samejima M."/>
            <person name="Schmutz J."/>
            <person name="Slot J.C."/>
            <person name="St John F."/>
            <person name="Stenlid J."/>
            <person name="Sun H."/>
            <person name="Sun S."/>
            <person name="Syed K."/>
            <person name="Tsang A."/>
            <person name="Wiebenga A."/>
            <person name="Young D."/>
            <person name="Pisabarro A."/>
            <person name="Eastwood D.C."/>
            <person name="Martin F."/>
            <person name="Cullen D."/>
            <person name="Grigoriev I.V."/>
            <person name="Hibbett D.S."/>
        </authorList>
    </citation>
    <scope>NUCLEOTIDE SEQUENCE [LARGE SCALE GENOMIC DNA]</scope>
    <source>
        <strain evidence="7">RWD-64-598 SS2</strain>
    </source>
</reference>
<dbReference type="OMA" id="RSEECHI"/>
<feature type="compositionally biased region" description="Polar residues" evidence="3">
    <location>
        <begin position="693"/>
        <end position="718"/>
    </location>
</feature>
<sequence>MSSDEDNGVGVSTTYVKKRKVQRACDVCRRRKSDGSRMSGSKCTNCSMNGFKCTYVEAGKVSLMYVESLENRLEQMERLFAKFCPDINVAEEIRKEASNTDAPTKNHTTQPFPPSPTSQTLSRRLALKLGYETQSTPDDPVSSDEEADLLELKLSESIRKMAIDPTRHRFFGKSSGIKLIQQALDLKSEHTGDQAENMLDIFYREGTESVGTHQWQSQGKNGKEPPHSFPEPDLCRKLIDSYFTSNNPITPVLHRPTFERKYADGLHLRDTAFGAVLLLVCAVAAPGCDDPRVLLPGAPAEYSAGWQYFEQVQIMKKALLAPPCLEDIQVYCLSAIYAQGTTAPQACWTIVGIGIRLAQDVGAHRRKVYNRKPTVEDELWKRAFWILVTLDRSFSSGLGRPCAIQDSDFDLDLPIVCDDEYWEHQDPERAFKQPPGKPSYVAYFVSVVKLSQILALALRTIYPINRSKIVFGLIGHKWEQHAVAELDSALNKWIDSVPDHLRWDPNIQDPIFLLQSCALYASYYHTQILVHRPFIPTPRKPSPLSYPSLAICTNAARSCSHVVDAYVQRADTDKPLLPLGIQVTGIVLLVNIWGGKKSGLVLNPEKEMADVHKCMAALKTSERRYPCAGKIWDVLYQLASVGDLPLPQVTSTGTGKREREDDLPPAAPLPQTEQPESGPRAIAGSSRVAGDGSVQQLLSQRTQSSHVSLNQAAPTAYSQLQPQQQPQQHFTQLPMHAQMGSDATASSVLQPPQPQHTLHGLDPFQAWLNGEASNLDPSSIMMAYDSSFNGTAESGGSSMHEFNAGGATRVNAAPRMPYGIDEFLFNLMHPLPPQPDAVLEDSTVAGVGSMGMDGIMMASQLTPSDNMMSMWSNAPAGFVPDGFEYVFFPVDLQRMQD</sequence>
<gene>
    <name evidence="6" type="ORF">CONPUDRAFT_50035</name>
</gene>
<evidence type="ECO:0000256" key="1">
    <source>
        <dbReference type="ARBA" id="ARBA00022723"/>
    </source>
</evidence>
<dbReference type="InterPro" id="IPR036864">
    <property type="entry name" value="Zn2-C6_fun-type_DNA-bd_sf"/>
</dbReference>
<dbReference type="AlphaFoldDB" id="A0A5M3N121"/>
<dbReference type="GO" id="GO:0008270">
    <property type="term" value="F:zinc ion binding"/>
    <property type="evidence" value="ECO:0007669"/>
    <property type="project" value="InterPro"/>
</dbReference>
<feature type="domain" description="Xylanolytic transcriptional activator regulatory" evidence="5">
    <location>
        <begin position="347"/>
        <end position="420"/>
    </location>
</feature>
<feature type="region of interest" description="Disordered" evidence="3">
    <location>
        <begin position="210"/>
        <end position="229"/>
    </location>
</feature>
<feature type="compositionally biased region" description="Polar residues" evidence="3">
    <location>
        <begin position="210"/>
        <end position="220"/>
    </location>
</feature>
<dbReference type="GO" id="GO:0000981">
    <property type="term" value="F:DNA-binding transcription factor activity, RNA polymerase II-specific"/>
    <property type="evidence" value="ECO:0007669"/>
    <property type="project" value="InterPro"/>
</dbReference>
<proteinExistence type="predicted"/>
<evidence type="ECO:0000313" key="6">
    <source>
        <dbReference type="EMBL" id="EIW84605.1"/>
    </source>
</evidence>
<dbReference type="InterPro" id="IPR050987">
    <property type="entry name" value="AtrR-like"/>
</dbReference>
<feature type="domain" description="Zn(2)-C6 fungal-type" evidence="4">
    <location>
        <begin position="19"/>
        <end position="64"/>
    </location>
</feature>
<dbReference type="OrthoDB" id="4456959at2759"/>
<dbReference type="SUPFAM" id="SSF57701">
    <property type="entry name" value="Zn2/Cys6 DNA-binding domain"/>
    <property type="match status" value="1"/>
</dbReference>
<dbReference type="GO" id="GO:0003677">
    <property type="term" value="F:DNA binding"/>
    <property type="evidence" value="ECO:0007669"/>
    <property type="project" value="InterPro"/>
</dbReference>
<evidence type="ECO:0000313" key="7">
    <source>
        <dbReference type="Proteomes" id="UP000053558"/>
    </source>
</evidence>
<evidence type="ECO:0000256" key="3">
    <source>
        <dbReference type="SAM" id="MobiDB-lite"/>
    </source>
</evidence>
<comment type="caution">
    <text evidence="6">The sequence shown here is derived from an EMBL/GenBank/DDBJ whole genome shotgun (WGS) entry which is preliminary data.</text>
</comment>
<evidence type="ECO:0008006" key="8">
    <source>
        <dbReference type="Google" id="ProtNLM"/>
    </source>
</evidence>
<feature type="region of interest" description="Disordered" evidence="3">
    <location>
        <begin position="646"/>
        <end position="760"/>
    </location>
</feature>
<evidence type="ECO:0000259" key="5">
    <source>
        <dbReference type="SMART" id="SM00906"/>
    </source>
</evidence>
<dbReference type="RefSeq" id="XP_007765276.1">
    <property type="nucleotide sequence ID" value="XM_007767086.1"/>
</dbReference>